<evidence type="ECO:0000256" key="1">
    <source>
        <dbReference type="ARBA" id="ARBA00006594"/>
    </source>
</evidence>
<name>A0ABV6L6U4_9SPHI</name>
<evidence type="ECO:0000313" key="10">
    <source>
        <dbReference type="Proteomes" id="UP001589828"/>
    </source>
</evidence>
<keyword evidence="5" id="KW-0949">S-adenosyl-L-methionine</keyword>
<comment type="catalytic activity">
    <reaction evidence="7">
        <text>a 2'-deoxyadenosine in DNA + S-adenosyl-L-methionine = an N(6)-methyl-2'-deoxyadenosine in DNA + S-adenosyl-L-homocysteine + H(+)</text>
        <dbReference type="Rhea" id="RHEA:15197"/>
        <dbReference type="Rhea" id="RHEA-COMP:12418"/>
        <dbReference type="Rhea" id="RHEA-COMP:12419"/>
        <dbReference type="ChEBI" id="CHEBI:15378"/>
        <dbReference type="ChEBI" id="CHEBI:57856"/>
        <dbReference type="ChEBI" id="CHEBI:59789"/>
        <dbReference type="ChEBI" id="CHEBI:90615"/>
        <dbReference type="ChEBI" id="CHEBI:90616"/>
        <dbReference type="EC" id="2.1.1.72"/>
    </reaction>
</comment>
<keyword evidence="3 9" id="KW-0489">Methyltransferase</keyword>
<evidence type="ECO:0000256" key="6">
    <source>
        <dbReference type="ARBA" id="ARBA00022747"/>
    </source>
</evidence>
<feature type="domain" description="DNA methylase adenine-specific" evidence="8">
    <location>
        <begin position="87"/>
        <end position="180"/>
    </location>
</feature>
<dbReference type="InterPro" id="IPR003356">
    <property type="entry name" value="DNA_methylase_A-5"/>
</dbReference>
<dbReference type="GO" id="GO:0032259">
    <property type="term" value="P:methylation"/>
    <property type="evidence" value="ECO:0007669"/>
    <property type="project" value="UniProtKB-KW"/>
</dbReference>
<comment type="similarity">
    <text evidence="1">Belongs to the N(4)/N(6)-methyltransferase family.</text>
</comment>
<keyword evidence="6" id="KW-0680">Restriction system</keyword>
<gene>
    <name evidence="9" type="ORF">ACFFGT_13220</name>
</gene>
<dbReference type="PANTHER" id="PTHR42933">
    <property type="entry name" value="SLR6095 PROTEIN"/>
    <property type="match status" value="1"/>
</dbReference>
<evidence type="ECO:0000256" key="3">
    <source>
        <dbReference type="ARBA" id="ARBA00022603"/>
    </source>
</evidence>
<dbReference type="Pfam" id="PF02384">
    <property type="entry name" value="N6_Mtase"/>
    <property type="match status" value="1"/>
</dbReference>
<reference evidence="9 10" key="1">
    <citation type="submission" date="2024-09" db="EMBL/GenBank/DDBJ databases">
        <authorList>
            <person name="Sun Q."/>
            <person name="Mori K."/>
        </authorList>
    </citation>
    <scope>NUCLEOTIDE SEQUENCE [LARGE SCALE GENOMIC DNA]</scope>
    <source>
        <strain evidence="9 10">NCAIM B.02415</strain>
    </source>
</reference>
<evidence type="ECO:0000313" key="9">
    <source>
        <dbReference type="EMBL" id="MFC0515173.1"/>
    </source>
</evidence>
<dbReference type="SUPFAM" id="SSF53335">
    <property type="entry name" value="S-adenosyl-L-methionine-dependent methyltransferases"/>
    <property type="match status" value="1"/>
</dbReference>
<dbReference type="Proteomes" id="UP001589828">
    <property type="component" value="Unassembled WGS sequence"/>
</dbReference>
<dbReference type="InterPro" id="IPR051537">
    <property type="entry name" value="DNA_Adenine_Mtase"/>
</dbReference>
<evidence type="ECO:0000256" key="5">
    <source>
        <dbReference type="ARBA" id="ARBA00022691"/>
    </source>
</evidence>
<evidence type="ECO:0000259" key="8">
    <source>
        <dbReference type="Pfam" id="PF02384"/>
    </source>
</evidence>
<evidence type="ECO:0000256" key="4">
    <source>
        <dbReference type="ARBA" id="ARBA00022679"/>
    </source>
</evidence>
<dbReference type="GO" id="GO:0008168">
    <property type="term" value="F:methyltransferase activity"/>
    <property type="evidence" value="ECO:0007669"/>
    <property type="project" value="UniProtKB-KW"/>
</dbReference>
<dbReference type="EMBL" id="JBHLTS010000022">
    <property type="protein sequence ID" value="MFC0515173.1"/>
    <property type="molecule type" value="Genomic_DNA"/>
</dbReference>
<comment type="caution">
    <text evidence="9">The sequence shown here is derived from an EMBL/GenBank/DDBJ whole genome shotgun (WGS) entry which is preliminary data.</text>
</comment>
<dbReference type="PANTHER" id="PTHR42933:SF3">
    <property type="entry name" value="TYPE I RESTRICTION ENZYME MJAVIII METHYLASE SUBUNIT"/>
    <property type="match status" value="1"/>
</dbReference>
<dbReference type="RefSeq" id="WP_377023011.1">
    <property type="nucleotide sequence ID" value="NZ_JBHLTS010000022.1"/>
</dbReference>
<evidence type="ECO:0000256" key="2">
    <source>
        <dbReference type="ARBA" id="ARBA00011900"/>
    </source>
</evidence>
<evidence type="ECO:0000256" key="7">
    <source>
        <dbReference type="ARBA" id="ARBA00047942"/>
    </source>
</evidence>
<dbReference type="InterPro" id="IPR029063">
    <property type="entry name" value="SAM-dependent_MTases_sf"/>
</dbReference>
<keyword evidence="4" id="KW-0808">Transferase</keyword>
<dbReference type="Gene3D" id="3.40.50.150">
    <property type="entry name" value="Vaccinia Virus protein VP39"/>
    <property type="match status" value="1"/>
</dbReference>
<accession>A0ABV6L6U4</accession>
<keyword evidence="10" id="KW-1185">Reference proteome</keyword>
<sequence>MTDFKQLLTAFERFAYGQSLHSAFVELLDWALLPFKKWDDAESQNIAFQKYQSHPKIKHLTVLITLIGDLSEGFNDPLGELYMQAISNGHNGQYFTPTPICDMLAIMNLGNDTKPGQSVCDCACGSGRTLLAAAKINRYLKLYGADLDITCCKMALLNMLLNSLTGEIAHMNSLSNAFYTGYEVNITLVNGFYHPYYVEFTEPEQSNIWLHDPIGTEVKPVFTTPFEPVRAAQPINGVQGSLF</sequence>
<dbReference type="EC" id="2.1.1.72" evidence="2"/>
<organism evidence="9 10">
    <name type="scientific">Mucilaginibacter angelicae</name>
    <dbReference type="NCBI Taxonomy" id="869718"/>
    <lineage>
        <taxon>Bacteria</taxon>
        <taxon>Pseudomonadati</taxon>
        <taxon>Bacteroidota</taxon>
        <taxon>Sphingobacteriia</taxon>
        <taxon>Sphingobacteriales</taxon>
        <taxon>Sphingobacteriaceae</taxon>
        <taxon>Mucilaginibacter</taxon>
    </lineage>
</organism>
<proteinExistence type="inferred from homology"/>
<protein>
    <recommendedName>
        <fullName evidence="2">site-specific DNA-methyltransferase (adenine-specific)</fullName>
        <ecNumber evidence="2">2.1.1.72</ecNumber>
    </recommendedName>
</protein>